<dbReference type="SUPFAM" id="SSF49899">
    <property type="entry name" value="Concanavalin A-like lectins/glucanases"/>
    <property type="match status" value="1"/>
</dbReference>
<dbReference type="GO" id="GO:0005975">
    <property type="term" value="P:carbohydrate metabolic process"/>
    <property type="evidence" value="ECO:0007669"/>
    <property type="project" value="UniProtKB-ARBA"/>
</dbReference>
<dbReference type="Proteomes" id="UP000585050">
    <property type="component" value="Unassembled WGS sequence"/>
</dbReference>
<protein>
    <submittedName>
        <fullName evidence="1">LamG domain-containing protein</fullName>
    </submittedName>
</protein>
<dbReference type="PROSITE" id="PS51257">
    <property type="entry name" value="PROKAR_LIPOPROTEIN"/>
    <property type="match status" value="1"/>
</dbReference>
<dbReference type="RefSeq" id="WP_168883337.1">
    <property type="nucleotide sequence ID" value="NZ_JABAIL010000004.1"/>
</dbReference>
<reference evidence="1 2" key="1">
    <citation type="submission" date="2020-04" db="EMBL/GenBank/DDBJ databases">
        <title>Flammeovirga sp. SR4, a novel species isolated from seawater.</title>
        <authorList>
            <person name="Wang X."/>
        </authorList>
    </citation>
    <scope>NUCLEOTIDE SEQUENCE [LARGE SCALE GENOMIC DNA]</scope>
    <source>
        <strain evidence="1 2">SR4</strain>
    </source>
</reference>
<dbReference type="Gene3D" id="2.60.120.200">
    <property type="match status" value="1"/>
</dbReference>
<comment type="caution">
    <text evidence="1">The sequence shown here is derived from an EMBL/GenBank/DDBJ whole genome shotgun (WGS) entry which is preliminary data.</text>
</comment>
<keyword evidence="2" id="KW-1185">Reference proteome</keyword>
<accession>A0A7X8SM29</accession>
<dbReference type="GO" id="GO:0004553">
    <property type="term" value="F:hydrolase activity, hydrolyzing O-glycosyl compounds"/>
    <property type="evidence" value="ECO:0007669"/>
    <property type="project" value="UniProtKB-ARBA"/>
</dbReference>
<dbReference type="Pfam" id="PF13385">
    <property type="entry name" value="Laminin_G_3"/>
    <property type="match status" value="1"/>
</dbReference>
<organism evidence="1 2">
    <name type="scientific">Flammeovirga agarivorans</name>
    <dbReference type="NCBI Taxonomy" id="2726742"/>
    <lineage>
        <taxon>Bacteria</taxon>
        <taxon>Pseudomonadati</taxon>
        <taxon>Bacteroidota</taxon>
        <taxon>Cytophagia</taxon>
        <taxon>Cytophagales</taxon>
        <taxon>Flammeovirgaceae</taxon>
        <taxon>Flammeovirga</taxon>
    </lineage>
</organism>
<dbReference type="InterPro" id="IPR013320">
    <property type="entry name" value="ConA-like_dom_sf"/>
</dbReference>
<sequence>MLKLSKLFFAIISIATFFSCTTESEKSSPVQKVKFSFSESSSSARSLEGEAASFVISISQGEESVYHLESLDIINVGGSYLSEELTLEVGEYSITDFVVMNENDEAIYLTPKQGSDFSHLVSKPLPLKFNVSTNDSLTITLEVIEATLGELNDFGYSSFSFEIVDYLSKGLQLYLPFDGSTSDYSENGIELTENGSIDYVQDRKGKEASAIYLNGSDAFLSGDALIRDYKEFTLSAWIKPSTFDVQYTGIFGQSPGTFPAINDYLVLYTTRSQYHPRNGGFGWTLFFQDNTWLDARYLYKHEPGDWILITSTFDGKVFKNYINTTLVSEHFVEEGKMLGNDYKLLIGKTYAYPQNPNRVNVAYFEGAIDEYRIYSRSLSQQEIYQLISK</sequence>
<name>A0A7X8SM29_9BACT</name>
<gene>
    <name evidence="1" type="ORF">HGP29_15545</name>
</gene>
<proteinExistence type="predicted"/>
<dbReference type="EMBL" id="JABAIL010000004">
    <property type="protein sequence ID" value="NLR92632.1"/>
    <property type="molecule type" value="Genomic_DNA"/>
</dbReference>
<evidence type="ECO:0000313" key="1">
    <source>
        <dbReference type="EMBL" id="NLR92632.1"/>
    </source>
</evidence>
<dbReference type="AlphaFoldDB" id="A0A7X8SM29"/>
<evidence type="ECO:0000313" key="2">
    <source>
        <dbReference type="Proteomes" id="UP000585050"/>
    </source>
</evidence>